<dbReference type="OrthoDB" id="202840at2759"/>
<evidence type="ECO:0000256" key="7">
    <source>
        <dbReference type="ARBA" id="ARBA00023232"/>
    </source>
</evidence>
<dbReference type="EC" id="5.2.1.2" evidence="5"/>
<dbReference type="STRING" id="7217.B3M055"/>
<dbReference type="SFLD" id="SFLDS00019">
    <property type="entry name" value="Glutathione_Transferase_(cytos"/>
    <property type="match status" value="1"/>
</dbReference>
<sequence>MAALRQLGSRALQLPQIWKTSASIALVRNASQDATKPILYSYWTSSCSWRVRIALALKDIDYEIRATSLLKKDSNHVYTTDFLKVNPMQTVPALHIDGNTLCDSIAIIHYLDETRPQNAVLPQDPVQRAKVREIVFLIGSAIQPLQNRLVLETIGEEKNMDWARHWISRGFRGLERILSQSSGKYCVGDEISMADVFLVPQVFNALRYKTDMTPYPTIVRLNEELLKLESFKVSHPHVQPDCPPKFAKKS</sequence>
<dbReference type="eggNOG" id="KOG0868">
    <property type="taxonomic scope" value="Eukaryota"/>
</dbReference>
<dbReference type="InterPro" id="IPR004046">
    <property type="entry name" value="GST_C"/>
</dbReference>
<evidence type="ECO:0000256" key="3">
    <source>
        <dbReference type="ARBA" id="ARBA00004671"/>
    </source>
</evidence>
<dbReference type="AlphaFoldDB" id="B3M055"/>
<dbReference type="InterPro" id="IPR004045">
    <property type="entry name" value="Glutathione_S-Trfase_N"/>
</dbReference>
<dbReference type="SFLD" id="SFLDG00358">
    <property type="entry name" value="Main_(cytGST)"/>
    <property type="match status" value="1"/>
</dbReference>
<dbReference type="UniPathway" id="UPA00139">
    <property type="reaction ID" value="UER00340"/>
</dbReference>
<dbReference type="FunFam" id="1.20.1050.10:FF:000010">
    <property type="entry name" value="Maleylacetoacetate isomerase isoform 1"/>
    <property type="match status" value="1"/>
</dbReference>
<evidence type="ECO:0000256" key="2">
    <source>
        <dbReference type="ARBA" id="ARBA00001955"/>
    </source>
</evidence>
<evidence type="ECO:0000259" key="8">
    <source>
        <dbReference type="PROSITE" id="PS50404"/>
    </source>
</evidence>
<dbReference type="InterPro" id="IPR034333">
    <property type="entry name" value="GST_Zeta_N"/>
</dbReference>
<dbReference type="PROSITE" id="PS50405">
    <property type="entry name" value="GST_CTER"/>
    <property type="match status" value="1"/>
</dbReference>
<gene>
    <name evidence="10" type="primary">Dana\GF17763</name>
    <name evidence="10" type="synonym">dana_GLEANR_19026</name>
    <name evidence="10" type="ORF">GF17763</name>
</gene>
<dbReference type="PhylomeDB" id="B3M055"/>
<dbReference type="SMR" id="B3M055"/>
<comment type="similarity">
    <text evidence="4">Belongs to the GST superfamily. Zeta family.</text>
</comment>
<keyword evidence="6" id="KW-0828">Tyrosine catabolism</keyword>
<dbReference type="GeneID" id="6500546"/>
<dbReference type="GO" id="GO:0004364">
    <property type="term" value="F:glutathione transferase activity"/>
    <property type="evidence" value="ECO:0007669"/>
    <property type="project" value="EnsemblMetazoa"/>
</dbReference>
<dbReference type="Pfam" id="PF13409">
    <property type="entry name" value="GST_N_2"/>
    <property type="match status" value="1"/>
</dbReference>
<dbReference type="InParanoid" id="B3M055"/>
<dbReference type="KEGG" id="dan:6500546"/>
<evidence type="ECO:0000256" key="5">
    <source>
        <dbReference type="ARBA" id="ARBA00013199"/>
    </source>
</evidence>
<dbReference type="Proteomes" id="UP000007801">
    <property type="component" value="Unassembled WGS sequence"/>
</dbReference>
<dbReference type="GO" id="GO:0016034">
    <property type="term" value="F:maleylacetoacetate isomerase activity"/>
    <property type="evidence" value="ECO:0007669"/>
    <property type="project" value="UniProtKB-EC"/>
</dbReference>
<reference evidence="10 11" key="1">
    <citation type="journal article" date="2007" name="Nature">
        <title>Evolution of genes and genomes on the Drosophila phylogeny.</title>
        <authorList>
            <consortium name="Drosophila 12 Genomes Consortium"/>
            <person name="Clark A.G."/>
            <person name="Eisen M.B."/>
            <person name="Smith D.R."/>
            <person name="Bergman C.M."/>
            <person name="Oliver B."/>
            <person name="Markow T.A."/>
            <person name="Kaufman T.C."/>
            <person name="Kellis M."/>
            <person name="Gelbart W."/>
            <person name="Iyer V.N."/>
            <person name="Pollard D.A."/>
            <person name="Sackton T.B."/>
            <person name="Larracuente A.M."/>
            <person name="Singh N.D."/>
            <person name="Abad J.P."/>
            <person name="Abt D.N."/>
            <person name="Adryan B."/>
            <person name="Aguade M."/>
            <person name="Akashi H."/>
            <person name="Anderson W.W."/>
            <person name="Aquadro C.F."/>
            <person name="Ardell D.H."/>
            <person name="Arguello R."/>
            <person name="Artieri C.G."/>
            <person name="Barbash D.A."/>
            <person name="Barker D."/>
            <person name="Barsanti P."/>
            <person name="Batterham P."/>
            <person name="Batzoglou S."/>
            <person name="Begun D."/>
            <person name="Bhutkar A."/>
            <person name="Blanco E."/>
            <person name="Bosak S.A."/>
            <person name="Bradley R.K."/>
            <person name="Brand A.D."/>
            <person name="Brent M.R."/>
            <person name="Brooks A.N."/>
            <person name="Brown R.H."/>
            <person name="Butlin R.K."/>
            <person name="Caggese C."/>
            <person name="Calvi B.R."/>
            <person name="Bernardo de Carvalho A."/>
            <person name="Caspi A."/>
            <person name="Castrezana S."/>
            <person name="Celniker S.E."/>
            <person name="Chang J.L."/>
            <person name="Chapple C."/>
            <person name="Chatterji S."/>
            <person name="Chinwalla A."/>
            <person name="Civetta A."/>
            <person name="Clifton S.W."/>
            <person name="Comeron J.M."/>
            <person name="Costello J.C."/>
            <person name="Coyne J.A."/>
            <person name="Daub J."/>
            <person name="David R.G."/>
            <person name="Delcher A.L."/>
            <person name="Delehaunty K."/>
            <person name="Do C.B."/>
            <person name="Ebling H."/>
            <person name="Edwards K."/>
            <person name="Eickbush T."/>
            <person name="Evans J.D."/>
            <person name="Filipski A."/>
            <person name="Findeiss S."/>
            <person name="Freyhult E."/>
            <person name="Fulton L."/>
            <person name="Fulton R."/>
            <person name="Garcia A.C."/>
            <person name="Gardiner A."/>
            <person name="Garfield D.A."/>
            <person name="Garvin B.E."/>
            <person name="Gibson G."/>
            <person name="Gilbert D."/>
            <person name="Gnerre S."/>
            <person name="Godfrey J."/>
            <person name="Good R."/>
            <person name="Gotea V."/>
            <person name="Gravely B."/>
            <person name="Greenberg A.J."/>
            <person name="Griffiths-Jones S."/>
            <person name="Gross S."/>
            <person name="Guigo R."/>
            <person name="Gustafson E.A."/>
            <person name="Haerty W."/>
            <person name="Hahn M.W."/>
            <person name="Halligan D.L."/>
            <person name="Halpern A.L."/>
            <person name="Halter G.M."/>
            <person name="Han M.V."/>
            <person name="Heger A."/>
            <person name="Hillier L."/>
            <person name="Hinrichs A.S."/>
            <person name="Holmes I."/>
            <person name="Hoskins R.A."/>
            <person name="Hubisz M.J."/>
            <person name="Hultmark D."/>
            <person name="Huntley M.A."/>
            <person name="Jaffe D.B."/>
            <person name="Jagadeeshan S."/>
            <person name="Jeck W.R."/>
            <person name="Johnson J."/>
            <person name="Jones C.D."/>
            <person name="Jordan W.C."/>
            <person name="Karpen G.H."/>
            <person name="Kataoka E."/>
            <person name="Keightley P.D."/>
            <person name="Kheradpour P."/>
            <person name="Kirkness E.F."/>
            <person name="Koerich L.B."/>
            <person name="Kristiansen K."/>
            <person name="Kudrna D."/>
            <person name="Kulathinal R.J."/>
            <person name="Kumar S."/>
            <person name="Kwok R."/>
            <person name="Lander E."/>
            <person name="Langley C.H."/>
            <person name="Lapoint R."/>
            <person name="Lazzaro B.P."/>
            <person name="Lee S.J."/>
            <person name="Levesque L."/>
            <person name="Li R."/>
            <person name="Lin C.F."/>
            <person name="Lin M.F."/>
            <person name="Lindblad-Toh K."/>
            <person name="Llopart A."/>
            <person name="Long M."/>
            <person name="Low L."/>
            <person name="Lozovsky E."/>
            <person name="Lu J."/>
            <person name="Luo M."/>
            <person name="Machado C.A."/>
            <person name="Makalowski W."/>
            <person name="Marzo M."/>
            <person name="Matsuda M."/>
            <person name="Matzkin L."/>
            <person name="McAllister B."/>
            <person name="McBride C.S."/>
            <person name="McKernan B."/>
            <person name="McKernan K."/>
            <person name="Mendez-Lago M."/>
            <person name="Minx P."/>
            <person name="Mollenhauer M.U."/>
            <person name="Montooth K."/>
            <person name="Mount S.M."/>
            <person name="Mu X."/>
            <person name="Myers E."/>
            <person name="Negre B."/>
            <person name="Newfeld S."/>
            <person name="Nielsen R."/>
            <person name="Noor M.A."/>
            <person name="O'Grady P."/>
            <person name="Pachter L."/>
            <person name="Papaceit M."/>
            <person name="Parisi M.J."/>
            <person name="Parisi M."/>
            <person name="Parts L."/>
            <person name="Pedersen J.S."/>
            <person name="Pesole G."/>
            <person name="Phillippy A.M."/>
            <person name="Ponting C.P."/>
            <person name="Pop M."/>
            <person name="Porcelli D."/>
            <person name="Powell J.R."/>
            <person name="Prohaska S."/>
            <person name="Pruitt K."/>
            <person name="Puig M."/>
            <person name="Quesneville H."/>
            <person name="Ram K.R."/>
            <person name="Rand D."/>
            <person name="Rasmussen M.D."/>
            <person name="Reed L.K."/>
            <person name="Reenan R."/>
            <person name="Reily A."/>
            <person name="Remington K.A."/>
            <person name="Rieger T.T."/>
            <person name="Ritchie M.G."/>
            <person name="Robin C."/>
            <person name="Rogers Y.H."/>
            <person name="Rohde C."/>
            <person name="Rozas J."/>
            <person name="Rubenfield M.J."/>
            <person name="Ruiz A."/>
            <person name="Russo S."/>
            <person name="Salzberg S.L."/>
            <person name="Sanchez-Gracia A."/>
            <person name="Saranga D.J."/>
            <person name="Sato H."/>
            <person name="Schaeffer S.W."/>
            <person name="Schatz M.C."/>
            <person name="Schlenke T."/>
            <person name="Schwartz R."/>
            <person name="Segarra C."/>
            <person name="Singh R.S."/>
            <person name="Sirot L."/>
            <person name="Sirota M."/>
            <person name="Sisneros N.B."/>
            <person name="Smith C.D."/>
            <person name="Smith T.F."/>
            <person name="Spieth J."/>
            <person name="Stage D.E."/>
            <person name="Stark A."/>
            <person name="Stephan W."/>
            <person name="Strausberg R.L."/>
            <person name="Strempel S."/>
            <person name="Sturgill D."/>
            <person name="Sutton G."/>
            <person name="Sutton G.G."/>
            <person name="Tao W."/>
            <person name="Teichmann S."/>
            <person name="Tobari Y.N."/>
            <person name="Tomimura Y."/>
            <person name="Tsolas J.M."/>
            <person name="Valente V.L."/>
            <person name="Venter E."/>
            <person name="Venter J.C."/>
            <person name="Vicario S."/>
            <person name="Vieira F.G."/>
            <person name="Vilella A.J."/>
            <person name="Villasante A."/>
            <person name="Walenz B."/>
            <person name="Wang J."/>
            <person name="Wasserman M."/>
            <person name="Watts T."/>
            <person name="Wilson D."/>
            <person name="Wilson R.K."/>
            <person name="Wing R.A."/>
            <person name="Wolfner M.F."/>
            <person name="Wong A."/>
            <person name="Wong G.K."/>
            <person name="Wu C.I."/>
            <person name="Wu G."/>
            <person name="Yamamoto D."/>
            <person name="Yang H.P."/>
            <person name="Yang S.P."/>
            <person name="Yorke J.A."/>
            <person name="Yoshida K."/>
            <person name="Zdobnov E."/>
            <person name="Zhang P."/>
            <person name="Zhang Y."/>
            <person name="Zimin A.V."/>
            <person name="Baldwin J."/>
            <person name="Abdouelleil A."/>
            <person name="Abdulkadir J."/>
            <person name="Abebe A."/>
            <person name="Abera B."/>
            <person name="Abreu J."/>
            <person name="Acer S.C."/>
            <person name="Aftuck L."/>
            <person name="Alexander A."/>
            <person name="An P."/>
            <person name="Anderson E."/>
            <person name="Anderson S."/>
            <person name="Arachi H."/>
            <person name="Azer M."/>
            <person name="Bachantsang P."/>
            <person name="Barry A."/>
            <person name="Bayul T."/>
            <person name="Berlin A."/>
            <person name="Bessette D."/>
            <person name="Bloom T."/>
            <person name="Blye J."/>
            <person name="Boguslavskiy L."/>
            <person name="Bonnet C."/>
            <person name="Boukhgalter B."/>
            <person name="Bourzgui I."/>
            <person name="Brown A."/>
            <person name="Cahill P."/>
            <person name="Channer S."/>
            <person name="Cheshatsang Y."/>
            <person name="Chuda L."/>
            <person name="Citroen M."/>
            <person name="Collymore A."/>
            <person name="Cooke P."/>
            <person name="Costello M."/>
            <person name="D'Aco K."/>
            <person name="Daza R."/>
            <person name="De Haan G."/>
            <person name="DeGray S."/>
            <person name="DeMaso C."/>
            <person name="Dhargay N."/>
            <person name="Dooley K."/>
            <person name="Dooley E."/>
            <person name="Doricent M."/>
            <person name="Dorje P."/>
            <person name="Dorjee K."/>
            <person name="Dupes A."/>
            <person name="Elong R."/>
            <person name="Falk J."/>
            <person name="Farina A."/>
            <person name="Faro S."/>
            <person name="Ferguson D."/>
            <person name="Fisher S."/>
            <person name="Foley C.D."/>
            <person name="Franke A."/>
            <person name="Friedrich D."/>
            <person name="Gadbois L."/>
            <person name="Gearin G."/>
            <person name="Gearin C.R."/>
            <person name="Giannoukos G."/>
            <person name="Goode T."/>
            <person name="Graham J."/>
            <person name="Grandbois E."/>
            <person name="Grewal S."/>
            <person name="Gyaltsen K."/>
            <person name="Hafez N."/>
            <person name="Hagos B."/>
            <person name="Hall J."/>
            <person name="Henson C."/>
            <person name="Hollinger A."/>
            <person name="Honan T."/>
            <person name="Huard M.D."/>
            <person name="Hughes L."/>
            <person name="Hurhula B."/>
            <person name="Husby M.E."/>
            <person name="Kamat A."/>
            <person name="Kanga B."/>
            <person name="Kashin S."/>
            <person name="Khazanovich D."/>
            <person name="Kisner P."/>
            <person name="Lance K."/>
            <person name="Lara M."/>
            <person name="Lee W."/>
            <person name="Lennon N."/>
            <person name="Letendre F."/>
            <person name="LeVine R."/>
            <person name="Lipovsky A."/>
            <person name="Liu X."/>
            <person name="Liu J."/>
            <person name="Liu S."/>
            <person name="Lokyitsang T."/>
            <person name="Lokyitsang Y."/>
            <person name="Lubonja R."/>
            <person name="Lui A."/>
            <person name="MacDonald P."/>
            <person name="Magnisalis V."/>
            <person name="Maru K."/>
            <person name="Matthews C."/>
            <person name="McCusker W."/>
            <person name="McDonough S."/>
            <person name="Mehta T."/>
            <person name="Meldrim J."/>
            <person name="Meneus L."/>
            <person name="Mihai O."/>
            <person name="Mihalev A."/>
            <person name="Mihova T."/>
            <person name="Mittelman R."/>
            <person name="Mlenga V."/>
            <person name="Montmayeur A."/>
            <person name="Mulrain L."/>
            <person name="Navidi A."/>
            <person name="Naylor J."/>
            <person name="Negash T."/>
            <person name="Nguyen T."/>
            <person name="Nguyen N."/>
            <person name="Nicol R."/>
            <person name="Norbu C."/>
            <person name="Norbu N."/>
            <person name="Novod N."/>
            <person name="O'Neill B."/>
            <person name="Osman S."/>
            <person name="Markiewicz E."/>
            <person name="Oyono O.L."/>
            <person name="Patti C."/>
            <person name="Phunkhang P."/>
            <person name="Pierre F."/>
            <person name="Priest M."/>
            <person name="Raghuraman S."/>
            <person name="Rege F."/>
            <person name="Reyes R."/>
            <person name="Rise C."/>
            <person name="Rogov P."/>
            <person name="Ross K."/>
            <person name="Ryan E."/>
            <person name="Settipalli S."/>
            <person name="Shea T."/>
            <person name="Sherpa N."/>
            <person name="Shi L."/>
            <person name="Shih D."/>
            <person name="Sparrow T."/>
            <person name="Spaulding J."/>
            <person name="Stalker J."/>
            <person name="Stange-Thomann N."/>
            <person name="Stavropoulos S."/>
            <person name="Stone C."/>
            <person name="Strader C."/>
            <person name="Tesfaye S."/>
            <person name="Thomson T."/>
            <person name="Thoulutsang Y."/>
            <person name="Thoulutsang D."/>
            <person name="Topham K."/>
            <person name="Topping I."/>
            <person name="Tsamla T."/>
            <person name="Vassiliev H."/>
            <person name="Vo A."/>
            <person name="Wangchuk T."/>
            <person name="Wangdi T."/>
            <person name="Weiand M."/>
            <person name="Wilkinson J."/>
            <person name="Wilson A."/>
            <person name="Yadav S."/>
            <person name="Young G."/>
            <person name="Yu Q."/>
            <person name="Zembek L."/>
            <person name="Zhong D."/>
            <person name="Zimmer A."/>
            <person name="Zwirko Z."/>
            <person name="Jaffe D.B."/>
            <person name="Alvarez P."/>
            <person name="Brockman W."/>
            <person name="Butler J."/>
            <person name="Chin C."/>
            <person name="Gnerre S."/>
            <person name="Grabherr M."/>
            <person name="Kleber M."/>
            <person name="Mauceli E."/>
            <person name="MacCallum I."/>
        </authorList>
    </citation>
    <scope>NUCLEOTIDE SEQUENCE [LARGE SCALE GENOMIC DNA]</scope>
    <source>
        <strain evidence="11">Tucson 14024-0371.13</strain>
    </source>
</reference>
<feature type="domain" description="GST C-terminal" evidence="9">
    <location>
        <begin position="124"/>
        <end position="244"/>
    </location>
</feature>
<evidence type="ECO:0000259" key="9">
    <source>
        <dbReference type="PROSITE" id="PS50405"/>
    </source>
</evidence>
<dbReference type="CDD" id="cd03042">
    <property type="entry name" value="GST_N_Zeta"/>
    <property type="match status" value="1"/>
</dbReference>
<comment type="pathway">
    <text evidence="3">Amino-acid degradation; L-phenylalanine degradation; acetoacetate and fumarate from L-phenylalanine: step 5/6.</text>
</comment>
<dbReference type="GO" id="GO:0006572">
    <property type="term" value="P:L-tyrosine catabolic process"/>
    <property type="evidence" value="ECO:0007669"/>
    <property type="project" value="UniProtKB-KW"/>
</dbReference>
<dbReference type="OMA" id="YLSSCAW"/>
<feature type="domain" description="GST N-terminal" evidence="8">
    <location>
        <begin position="35"/>
        <end position="119"/>
    </location>
</feature>
<name>B3M055_DROAN</name>
<evidence type="ECO:0000256" key="4">
    <source>
        <dbReference type="ARBA" id="ARBA00010007"/>
    </source>
</evidence>
<dbReference type="PANTHER" id="PTHR42673:SF4">
    <property type="entry name" value="MALEYLACETOACETATE ISOMERASE"/>
    <property type="match status" value="1"/>
</dbReference>
<dbReference type="InterPro" id="IPR010987">
    <property type="entry name" value="Glutathione-S-Trfase_C-like"/>
</dbReference>
<dbReference type="InterPro" id="IPR036249">
    <property type="entry name" value="Thioredoxin-like_sf"/>
</dbReference>
<evidence type="ECO:0000256" key="6">
    <source>
        <dbReference type="ARBA" id="ARBA00022878"/>
    </source>
</evidence>
<comment type="catalytic activity">
    <reaction evidence="1">
        <text>4-maleylacetoacetate = 4-fumarylacetoacetate</text>
        <dbReference type="Rhea" id="RHEA:14817"/>
        <dbReference type="ChEBI" id="CHEBI:17105"/>
        <dbReference type="ChEBI" id="CHEBI:18034"/>
        <dbReference type="EC" id="5.2.1.2"/>
    </reaction>
</comment>
<evidence type="ECO:0000313" key="11">
    <source>
        <dbReference type="Proteomes" id="UP000007801"/>
    </source>
</evidence>
<evidence type="ECO:0000256" key="1">
    <source>
        <dbReference type="ARBA" id="ARBA00001622"/>
    </source>
</evidence>
<dbReference type="GO" id="GO:0006559">
    <property type="term" value="P:L-phenylalanine catabolic process"/>
    <property type="evidence" value="ECO:0007669"/>
    <property type="project" value="UniProtKB-UniPathway"/>
</dbReference>
<dbReference type="Gene3D" id="3.40.30.10">
    <property type="entry name" value="Glutaredoxin"/>
    <property type="match status" value="1"/>
</dbReference>
<dbReference type="GO" id="GO:0005739">
    <property type="term" value="C:mitochondrion"/>
    <property type="evidence" value="ECO:0007669"/>
    <property type="project" value="TreeGrafter"/>
</dbReference>
<dbReference type="InterPro" id="IPR005955">
    <property type="entry name" value="GST_Zeta"/>
</dbReference>
<dbReference type="InterPro" id="IPR040079">
    <property type="entry name" value="Glutathione_S-Trfase"/>
</dbReference>
<organism evidence="10 11">
    <name type="scientific">Drosophila ananassae</name>
    <name type="common">Fruit fly</name>
    <dbReference type="NCBI Taxonomy" id="7217"/>
    <lineage>
        <taxon>Eukaryota</taxon>
        <taxon>Metazoa</taxon>
        <taxon>Ecdysozoa</taxon>
        <taxon>Arthropoda</taxon>
        <taxon>Hexapoda</taxon>
        <taxon>Insecta</taxon>
        <taxon>Pterygota</taxon>
        <taxon>Neoptera</taxon>
        <taxon>Endopterygota</taxon>
        <taxon>Diptera</taxon>
        <taxon>Brachycera</taxon>
        <taxon>Muscomorpha</taxon>
        <taxon>Ephydroidea</taxon>
        <taxon>Drosophilidae</taxon>
        <taxon>Drosophila</taxon>
        <taxon>Sophophora</taxon>
    </lineage>
</organism>
<dbReference type="EMBL" id="CH902617">
    <property type="protein sequence ID" value="EDV42012.1"/>
    <property type="molecule type" value="Genomic_DNA"/>
</dbReference>
<dbReference type="FunCoup" id="B3M055">
    <property type="interactions" value="859"/>
</dbReference>
<dbReference type="SUPFAM" id="SSF47616">
    <property type="entry name" value="GST C-terminal domain-like"/>
    <property type="match status" value="1"/>
</dbReference>
<protein>
    <recommendedName>
        <fullName evidence="5">maleylacetoacetate isomerase</fullName>
        <ecNumber evidence="5">5.2.1.2</ecNumber>
    </recommendedName>
</protein>
<dbReference type="InterPro" id="IPR034330">
    <property type="entry name" value="GST_Zeta_C"/>
</dbReference>
<keyword evidence="7" id="KW-0585">Phenylalanine catabolism</keyword>
<dbReference type="SUPFAM" id="SSF52833">
    <property type="entry name" value="Thioredoxin-like"/>
    <property type="match status" value="1"/>
</dbReference>
<accession>B3M055</accession>
<evidence type="ECO:0000313" key="10">
    <source>
        <dbReference type="EMBL" id="EDV42012.1"/>
    </source>
</evidence>
<comment type="cofactor">
    <cofactor evidence="2">
        <name>glutathione</name>
        <dbReference type="ChEBI" id="CHEBI:57925"/>
    </cofactor>
</comment>
<dbReference type="PANTHER" id="PTHR42673">
    <property type="entry name" value="MALEYLACETOACETATE ISOMERASE"/>
    <property type="match status" value="1"/>
</dbReference>
<dbReference type="Gene3D" id="1.20.1050.10">
    <property type="match status" value="1"/>
</dbReference>
<keyword evidence="11" id="KW-1185">Reference proteome</keyword>
<dbReference type="Pfam" id="PF14497">
    <property type="entry name" value="GST_C_3"/>
    <property type="match status" value="1"/>
</dbReference>
<dbReference type="HOGENOM" id="CLU_011226_20_1_1"/>
<proteinExistence type="inferred from homology"/>
<dbReference type="GO" id="GO:0006749">
    <property type="term" value="P:glutathione metabolic process"/>
    <property type="evidence" value="ECO:0007669"/>
    <property type="project" value="EnsemblMetazoa"/>
</dbReference>
<dbReference type="InterPro" id="IPR036282">
    <property type="entry name" value="Glutathione-S-Trfase_C_sf"/>
</dbReference>
<dbReference type="PROSITE" id="PS50404">
    <property type="entry name" value="GST_NTER"/>
    <property type="match status" value="1"/>
</dbReference>
<dbReference type="CDD" id="cd03191">
    <property type="entry name" value="GST_C_Zeta"/>
    <property type="match status" value="1"/>
</dbReference>
<dbReference type="NCBIfam" id="TIGR01262">
    <property type="entry name" value="maiA"/>
    <property type="match status" value="1"/>
</dbReference>